<accession>A0A0V0GFG5</accession>
<feature type="non-terminal residue" evidence="1">
    <location>
        <position position="1"/>
    </location>
</feature>
<evidence type="ECO:0000313" key="1">
    <source>
        <dbReference type="EMBL" id="JAP06487.1"/>
    </source>
</evidence>
<proteinExistence type="predicted"/>
<reference evidence="1" key="1">
    <citation type="submission" date="2015-12" db="EMBL/GenBank/DDBJ databases">
        <title>Gene expression during late stages of embryo sac development: a critical building block for successful pollen-pistil interactions.</title>
        <authorList>
            <person name="Liu Y."/>
            <person name="Joly V."/>
            <person name="Sabar M."/>
            <person name="Matton D.P."/>
        </authorList>
    </citation>
    <scope>NUCLEOTIDE SEQUENCE</scope>
</reference>
<dbReference type="EMBL" id="GEDG01041147">
    <property type="protein sequence ID" value="JAP06487.1"/>
    <property type="molecule type" value="Transcribed_RNA"/>
</dbReference>
<protein>
    <submittedName>
        <fullName evidence="1">Putative ovule protein</fullName>
    </submittedName>
</protein>
<name>A0A0V0GFG5_SOLCH</name>
<sequence length="75" mass="8747">CSPFFLQYDSYIVGSPWSRLIVVEVSFVSFSGVAQGTEEHLTRQPSVPHIFFFFSKFKSIINKFMREEDRCGIYI</sequence>
<dbReference type="AlphaFoldDB" id="A0A0V0GFG5"/>
<organism evidence="1">
    <name type="scientific">Solanum chacoense</name>
    <name type="common">Chaco potato</name>
    <dbReference type="NCBI Taxonomy" id="4108"/>
    <lineage>
        <taxon>Eukaryota</taxon>
        <taxon>Viridiplantae</taxon>
        <taxon>Streptophyta</taxon>
        <taxon>Embryophyta</taxon>
        <taxon>Tracheophyta</taxon>
        <taxon>Spermatophyta</taxon>
        <taxon>Magnoliopsida</taxon>
        <taxon>eudicotyledons</taxon>
        <taxon>Gunneridae</taxon>
        <taxon>Pentapetalae</taxon>
        <taxon>asterids</taxon>
        <taxon>lamiids</taxon>
        <taxon>Solanales</taxon>
        <taxon>Solanaceae</taxon>
        <taxon>Solanoideae</taxon>
        <taxon>Solaneae</taxon>
        <taxon>Solanum</taxon>
    </lineage>
</organism>